<gene>
    <name evidence="9" type="ORF">OSR52_09885</name>
</gene>
<evidence type="ECO:0000256" key="4">
    <source>
        <dbReference type="ARBA" id="ARBA00022692"/>
    </source>
</evidence>
<dbReference type="SUPFAM" id="SSF56935">
    <property type="entry name" value="Porins"/>
    <property type="match status" value="1"/>
</dbReference>
<keyword evidence="3 7" id="KW-1134">Transmembrane beta strand</keyword>
<sequence length="1128" mass="124219">MKKRLKLWVFDPWSYNLDLKMKLSILFVFAMIFTLQANTSYSQKTKITLNLQNSTVGAVIDQIETTTEFKFIFNTEEVDLNREISIALKKASINKVLENVFKDYSVDYEILDRKILLKKAKQEDKIDHEAFLKESQQFQVSGQVLDEMGTPLPGANILEKGTSNGSQTDFDGNFTLSLSGQNATLVVSYIGFTTKEVPVDGQANLKITIQESAAALDEVVVIGYGTQTREEVTGAMSSVKSDDIVTQGSATVEKALQGRVPGVQVESSGGNPGSGVRILIRGTGSLGNNNPLYIVDGVQVDNINNLNPTDISSMDILKDASAAAIYGSRAANGVVIITTKSGRSGENVIDFSTYYGFQNIINKQEVLNASEWATVSNAAHDNAGLARLDLANNPESLGEGTNWQDEIYRTAPIQNYNLSASGGGENYTYSVSGGYIDQEGIVKETGYNRWNLRLKSTLTKGRFKLGESVILSKEYWRRPEGLGGQGGNAVGSAPKMIPVFDVYNPDAVGGYGGAYGPVVDIANPVAQLNLRIPEDHVKKAIINAFAEVDIIEGLKYKLNLGYTSTEGYNYQYTYPYEVGALFTNLDADLTETRYENDYVLTENTLNYKKTFGEHKIDALVGYTYQNTSYRGLTGSKSGMPPGVKVLDAGTVNAAAGSNAWENALVSYLGRLTYSFADRYILTGIIRRDGSSRFGSDNQYGNFPSLAFAWNISNEPFFENIKETVNTAKLRLSYGVLGNQEFDDYRYSPAISLNANYVTGQGQTLWPGAIQTAFATPDIKWETSKTFNVGTDLSFFERKLNFIFDYFVKENSDVLLQVPIPLSTGASSNSPYINAGQITNKGFETSLTYRNSGNDFSYEITGTLASVDNEVDFLGTGSQQIFGGQPTHHGASATVTQAGFPVGSFYLIKTDGIFNSEEEVNAHTQDGQLIQPNAQPGDIRFVDYNNDGQIDEDDRQFLGSPTPDFSYGLGGSFTYKNFDLNLFFQGTQGNKIYNGVRQDLEGMNLEYNYAKTTLSAWTSTNTDTNMPRAVINDPNLNSRTSDRFLEDGSYFRFKTLQFGYTLPENVLSTAKINRCRIYISLDNIFTITDYKGYNPDLGRTGSVLDRGVDFGHVAYPLSRTFMTGVEFSF</sequence>
<dbReference type="Proteomes" id="UP001153642">
    <property type="component" value="Unassembled WGS sequence"/>
</dbReference>
<dbReference type="InterPro" id="IPR039426">
    <property type="entry name" value="TonB-dep_rcpt-like"/>
</dbReference>
<feature type="domain" description="TonB-dependent receptor plug" evidence="8">
    <location>
        <begin position="230"/>
        <end position="334"/>
    </location>
</feature>
<accession>A0ABT6FSD7</accession>
<comment type="caution">
    <text evidence="9">The sequence shown here is derived from an EMBL/GenBank/DDBJ whole genome shotgun (WGS) entry which is preliminary data.</text>
</comment>
<keyword evidence="9" id="KW-0675">Receptor</keyword>
<dbReference type="InterPro" id="IPR012910">
    <property type="entry name" value="Plug_dom"/>
</dbReference>
<evidence type="ECO:0000256" key="1">
    <source>
        <dbReference type="ARBA" id="ARBA00004571"/>
    </source>
</evidence>
<dbReference type="NCBIfam" id="TIGR04056">
    <property type="entry name" value="OMP_RagA_SusC"/>
    <property type="match status" value="1"/>
</dbReference>
<protein>
    <submittedName>
        <fullName evidence="9">TonB-dependent receptor</fullName>
    </submittedName>
</protein>
<dbReference type="InterPro" id="IPR036942">
    <property type="entry name" value="Beta-barrel_TonB_sf"/>
</dbReference>
<evidence type="ECO:0000256" key="7">
    <source>
        <dbReference type="PROSITE-ProRule" id="PRU01360"/>
    </source>
</evidence>
<dbReference type="InterPro" id="IPR023996">
    <property type="entry name" value="TonB-dep_OMP_SusC/RagA"/>
</dbReference>
<dbReference type="Gene3D" id="2.40.170.20">
    <property type="entry name" value="TonB-dependent receptor, beta-barrel domain"/>
    <property type="match status" value="1"/>
</dbReference>
<comment type="subcellular location">
    <subcellularLocation>
        <location evidence="1 7">Cell outer membrane</location>
        <topology evidence="1 7">Multi-pass membrane protein</topology>
    </subcellularLocation>
</comment>
<name>A0ABT6FSD7_9FLAO</name>
<dbReference type="Pfam" id="PF13715">
    <property type="entry name" value="CarbopepD_reg_2"/>
    <property type="match status" value="1"/>
</dbReference>
<dbReference type="Gene3D" id="2.170.130.10">
    <property type="entry name" value="TonB-dependent receptor, plug domain"/>
    <property type="match status" value="1"/>
</dbReference>
<dbReference type="NCBIfam" id="TIGR04057">
    <property type="entry name" value="SusC_RagA_signa"/>
    <property type="match status" value="1"/>
</dbReference>
<dbReference type="InterPro" id="IPR037066">
    <property type="entry name" value="Plug_dom_sf"/>
</dbReference>
<evidence type="ECO:0000256" key="5">
    <source>
        <dbReference type="ARBA" id="ARBA00023136"/>
    </source>
</evidence>
<dbReference type="Gene3D" id="2.60.40.1120">
    <property type="entry name" value="Carboxypeptidase-like, regulatory domain"/>
    <property type="match status" value="1"/>
</dbReference>
<comment type="similarity">
    <text evidence="7">Belongs to the TonB-dependent receptor family.</text>
</comment>
<dbReference type="InterPro" id="IPR023997">
    <property type="entry name" value="TonB-dep_OMP_SusC/RagA_CS"/>
</dbReference>
<evidence type="ECO:0000256" key="3">
    <source>
        <dbReference type="ARBA" id="ARBA00022452"/>
    </source>
</evidence>
<evidence type="ECO:0000256" key="6">
    <source>
        <dbReference type="ARBA" id="ARBA00023237"/>
    </source>
</evidence>
<dbReference type="PROSITE" id="PS52016">
    <property type="entry name" value="TONB_DEPENDENT_REC_3"/>
    <property type="match status" value="1"/>
</dbReference>
<evidence type="ECO:0000313" key="9">
    <source>
        <dbReference type="EMBL" id="MDG3586178.1"/>
    </source>
</evidence>
<dbReference type="Pfam" id="PF07715">
    <property type="entry name" value="Plug"/>
    <property type="match status" value="1"/>
</dbReference>
<proteinExistence type="inferred from homology"/>
<dbReference type="EMBL" id="JAPMUA010000003">
    <property type="protein sequence ID" value="MDG3586178.1"/>
    <property type="molecule type" value="Genomic_DNA"/>
</dbReference>
<keyword evidence="2 7" id="KW-0813">Transport</keyword>
<keyword evidence="10" id="KW-1185">Reference proteome</keyword>
<organism evidence="9 10">
    <name type="scientific">Galbibacter pacificus</name>
    <dbReference type="NCBI Taxonomy" id="2996052"/>
    <lineage>
        <taxon>Bacteria</taxon>
        <taxon>Pseudomonadati</taxon>
        <taxon>Bacteroidota</taxon>
        <taxon>Flavobacteriia</taxon>
        <taxon>Flavobacteriales</taxon>
        <taxon>Flavobacteriaceae</taxon>
        <taxon>Galbibacter</taxon>
    </lineage>
</organism>
<evidence type="ECO:0000259" key="8">
    <source>
        <dbReference type="Pfam" id="PF07715"/>
    </source>
</evidence>
<evidence type="ECO:0000256" key="2">
    <source>
        <dbReference type="ARBA" id="ARBA00022448"/>
    </source>
</evidence>
<evidence type="ECO:0000313" key="10">
    <source>
        <dbReference type="Proteomes" id="UP001153642"/>
    </source>
</evidence>
<keyword evidence="5 7" id="KW-0472">Membrane</keyword>
<keyword evidence="6 7" id="KW-0998">Cell outer membrane</keyword>
<dbReference type="RefSeq" id="WP_277899912.1">
    <property type="nucleotide sequence ID" value="NZ_JAPMUA010000003.1"/>
</dbReference>
<keyword evidence="4 7" id="KW-0812">Transmembrane</keyword>
<reference evidence="9" key="1">
    <citation type="submission" date="2022-11" db="EMBL/GenBank/DDBJ databases">
        <title>High-quality draft genome sequence of Galbibacter sp. strain CMA-7.</title>
        <authorList>
            <person name="Wei L."/>
            <person name="Dong C."/>
            <person name="Shao Z."/>
        </authorList>
    </citation>
    <scope>NUCLEOTIDE SEQUENCE</scope>
    <source>
        <strain evidence="9">CMA-7</strain>
    </source>
</reference>
<dbReference type="SUPFAM" id="SSF49464">
    <property type="entry name" value="Carboxypeptidase regulatory domain-like"/>
    <property type="match status" value="1"/>
</dbReference>
<dbReference type="InterPro" id="IPR008969">
    <property type="entry name" value="CarboxyPept-like_regulatory"/>
</dbReference>